<proteinExistence type="predicted"/>
<feature type="transmembrane region" description="Helical" evidence="7">
    <location>
        <begin position="107"/>
        <end position="125"/>
    </location>
</feature>
<dbReference type="GO" id="GO:0022857">
    <property type="term" value="F:transmembrane transporter activity"/>
    <property type="evidence" value="ECO:0007669"/>
    <property type="project" value="InterPro"/>
</dbReference>
<feature type="transmembrane region" description="Helical" evidence="7">
    <location>
        <begin position="331"/>
        <end position="348"/>
    </location>
</feature>
<evidence type="ECO:0000256" key="4">
    <source>
        <dbReference type="ARBA" id="ARBA00022989"/>
    </source>
</evidence>
<dbReference type="AlphaFoldDB" id="A0AAJ1X4G3"/>
<reference evidence="8" key="1">
    <citation type="submission" date="2023-07" db="EMBL/GenBank/DDBJ databases">
        <title>Functional and genomic diversity of the sorghum phyllosphere microbiome.</title>
        <authorList>
            <person name="Shade A."/>
        </authorList>
    </citation>
    <scope>NUCLEOTIDE SEQUENCE</scope>
    <source>
        <strain evidence="8">SORGH_AS_1067</strain>
    </source>
</reference>
<dbReference type="CDD" id="cd06579">
    <property type="entry name" value="TM_PBP1_transp_AraH_like"/>
    <property type="match status" value="1"/>
</dbReference>
<feature type="transmembrane region" description="Helical" evidence="7">
    <location>
        <begin position="131"/>
        <end position="152"/>
    </location>
</feature>
<feature type="transmembrane region" description="Helical" evidence="7">
    <location>
        <begin position="50"/>
        <end position="70"/>
    </location>
</feature>
<evidence type="ECO:0000256" key="7">
    <source>
        <dbReference type="SAM" id="Phobius"/>
    </source>
</evidence>
<feature type="transmembrane region" description="Helical" evidence="7">
    <location>
        <begin position="302"/>
        <end position="319"/>
    </location>
</feature>
<dbReference type="Proteomes" id="UP001239215">
    <property type="component" value="Unassembled WGS sequence"/>
</dbReference>
<feature type="transmembrane region" description="Helical" evidence="7">
    <location>
        <begin position="251"/>
        <end position="271"/>
    </location>
</feature>
<evidence type="ECO:0000256" key="6">
    <source>
        <dbReference type="SAM" id="MobiDB-lite"/>
    </source>
</evidence>
<sequence length="353" mass="35981">MSDLTAALRPGTSTGGDALPPTAGSTGAPSGGDGAAPSPRRRRRSFSDLAFKYGMVWLLVLLVGWAEWTYPGFTSWGNMQNVLAQNATIGIVAVGMTFVMISGGFDLSVGAIYAGCSVFFAQLALSLPMELAFVLAVAIGATAGLVNGLLVTVLKVNPFVATLGTASVFGGAAFLYSDSSPILNNEPGFEWLGMGKVAGVPVAILVLALVFLVGGFVLSRTVYGRSLYAVGGNAEAARLAGLPVGLLKTSAYVLVGACAGVAGCVIASRLQVGQADIGSTIALDAIAAVVIGGTSLFGGEGAVWRTAVGLLIIAIIRNVSQSRGFDINVESVITGFIIVGAVALDAYARNRRR</sequence>
<dbReference type="Pfam" id="PF02653">
    <property type="entry name" value="BPD_transp_2"/>
    <property type="match status" value="1"/>
</dbReference>
<feature type="transmembrane region" description="Helical" evidence="7">
    <location>
        <begin position="277"/>
        <end position="297"/>
    </location>
</feature>
<keyword evidence="5 7" id="KW-0472">Membrane</keyword>
<feature type="region of interest" description="Disordered" evidence="6">
    <location>
        <begin position="1"/>
        <end position="41"/>
    </location>
</feature>
<feature type="transmembrane region" description="Helical" evidence="7">
    <location>
        <begin position="159"/>
        <end position="177"/>
    </location>
</feature>
<feature type="transmembrane region" description="Helical" evidence="7">
    <location>
        <begin position="197"/>
        <end position="218"/>
    </location>
</feature>
<comment type="subcellular location">
    <subcellularLocation>
        <location evidence="1">Cell membrane</location>
        <topology evidence="1">Multi-pass membrane protein</topology>
    </subcellularLocation>
</comment>
<dbReference type="GO" id="GO:0005886">
    <property type="term" value="C:plasma membrane"/>
    <property type="evidence" value="ECO:0007669"/>
    <property type="project" value="UniProtKB-SubCell"/>
</dbReference>
<organism evidence="8 9">
    <name type="scientific">Nocardioides zeae</name>
    <dbReference type="NCBI Taxonomy" id="1457234"/>
    <lineage>
        <taxon>Bacteria</taxon>
        <taxon>Bacillati</taxon>
        <taxon>Actinomycetota</taxon>
        <taxon>Actinomycetes</taxon>
        <taxon>Propionibacteriales</taxon>
        <taxon>Nocardioidaceae</taxon>
        <taxon>Nocardioides</taxon>
    </lineage>
</organism>
<dbReference type="InterPro" id="IPR001851">
    <property type="entry name" value="ABC_transp_permease"/>
</dbReference>
<gene>
    <name evidence="8" type="ORF">QE405_004108</name>
</gene>
<evidence type="ECO:0000256" key="5">
    <source>
        <dbReference type="ARBA" id="ARBA00023136"/>
    </source>
</evidence>
<evidence type="ECO:0000313" key="8">
    <source>
        <dbReference type="EMBL" id="MDQ1106824.1"/>
    </source>
</evidence>
<evidence type="ECO:0000313" key="9">
    <source>
        <dbReference type="Proteomes" id="UP001239215"/>
    </source>
</evidence>
<evidence type="ECO:0000256" key="1">
    <source>
        <dbReference type="ARBA" id="ARBA00004651"/>
    </source>
</evidence>
<dbReference type="PANTHER" id="PTHR32196:SF63">
    <property type="entry name" value="INNER MEMBRANE ABC TRANSPORTER PERMEASE PROTEIN YJFF"/>
    <property type="match status" value="1"/>
</dbReference>
<dbReference type="EMBL" id="JAUTAN010000001">
    <property type="protein sequence ID" value="MDQ1106824.1"/>
    <property type="molecule type" value="Genomic_DNA"/>
</dbReference>
<comment type="caution">
    <text evidence="8">The sequence shown here is derived from an EMBL/GenBank/DDBJ whole genome shotgun (WGS) entry which is preliminary data.</text>
</comment>
<dbReference type="PANTHER" id="PTHR32196">
    <property type="entry name" value="ABC TRANSPORTER PERMEASE PROTEIN YPHD-RELATED-RELATED"/>
    <property type="match status" value="1"/>
</dbReference>
<keyword evidence="4 7" id="KW-1133">Transmembrane helix</keyword>
<dbReference type="RefSeq" id="WP_307205301.1">
    <property type="nucleotide sequence ID" value="NZ_JAUTAN010000001.1"/>
</dbReference>
<keyword evidence="3 7" id="KW-0812">Transmembrane</keyword>
<name>A0AAJ1X4G3_9ACTN</name>
<accession>A0AAJ1X4G3</accession>
<evidence type="ECO:0000256" key="3">
    <source>
        <dbReference type="ARBA" id="ARBA00022692"/>
    </source>
</evidence>
<evidence type="ECO:0000256" key="2">
    <source>
        <dbReference type="ARBA" id="ARBA00022475"/>
    </source>
</evidence>
<protein>
    <submittedName>
        <fullName evidence="8">Ribose transport system permease protein</fullName>
    </submittedName>
</protein>
<feature type="transmembrane region" description="Helical" evidence="7">
    <location>
        <begin position="82"/>
        <end position="100"/>
    </location>
</feature>
<keyword evidence="2" id="KW-1003">Cell membrane</keyword>